<gene>
    <name evidence="3" type="ORF">BN85411500</name>
</gene>
<name>U4KLJ4_ALTPJ</name>
<dbReference type="EMBL" id="FO681347">
    <property type="protein sequence ID" value="CCV64727.1"/>
    <property type="molecule type" value="Genomic_DNA"/>
</dbReference>
<dbReference type="InterPro" id="IPR052710">
    <property type="entry name" value="CAAX_protease"/>
</dbReference>
<dbReference type="HOGENOM" id="CLU_1044370_0_0_14"/>
<dbReference type="RefSeq" id="WP_030003611.1">
    <property type="nucleotide sequence ID" value="NC_022538.1"/>
</dbReference>
<feature type="domain" description="CAAX prenyl protease 2/Lysostaphin resistance protein A-like" evidence="2">
    <location>
        <begin position="111"/>
        <end position="213"/>
    </location>
</feature>
<protein>
    <recommendedName>
        <fullName evidence="2">CAAX prenyl protease 2/Lysostaphin resistance protein A-like domain-containing protein</fullName>
    </recommendedName>
</protein>
<dbReference type="STRING" id="1318466.BN85411500"/>
<keyword evidence="1" id="KW-0472">Membrane</keyword>
<dbReference type="Pfam" id="PF02517">
    <property type="entry name" value="Rce1-like"/>
    <property type="match status" value="1"/>
</dbReference>
<dbReference type="PANTHER" id="PTHR36435:SF1">
    <property type="entry name" value="CAAX AMINO TERMINAL PROTEASE FAMILY PROTEIN"/>
    <property type="match status" value="1"/>
</dbReference>
<dbReference type="Proteomes" id="UP000032740">
    <property type="component" value="Chromosome"/>
</dbReference>
<feature type="transmembrane region" description="Helical" evidence="1">
    <location>
        <begin position="200"/>
        <end position="223"/>
    </location>
</feature>
<feature type="transmembrane region" description="Helical" evidence="1">
    <location>
        <begin position="112"/>
        <end position="137"/>
    </location>
</feature>
<dbReference type="GO" id="GO:0080120">
    <property type="term" value="P:CAAX-box protein maturation"/>
    <property type="evidence" value="ECO:0007669"/>
    <property type="project" value="UniProtKB-ARBA"/>
</dbReference>
<reference evidence="3 4" key="1">
    <citation type="journal article" date="2013" name="J. Mol. Microbiol. Biotechnol.">
        <title>Analysis of the Complete Genomes of Acholeplasma brassicae , A. palmae and A. laidlawii and Their Comparison to the Obligate Parasites from ' Candidatus Phytoplasma'.</title>
        <authorList>
            <person name="Kube M."/>
            <person name="Siewert C."/>
            <person name="Migdoll A.M."/>
            <person name="Duduk B."/>
            <person name="Holz S."/>
            <person name="Rabus R."/>
            <person name="Seemuller E."/>
            <person name="Mitrovic J."/>
            <person name="Muller I."/>
            <person name="Buttner C."/>
            <person name="Reinhardt R."/>
        </authorList>
    </citation>
    <scope>NUCLEOTIDE SEQUENCE [LARGE SCALE GENOMIC DNA]</scope>
    <source>
        <strain evidence="3 4">J233</strain>
    </source>
</reference>
<feature type="transmembrane region" description="Helical" evidence="1">
    <location>
        <begin position="43"/>
        <end position="61"/>
    </location>
</feature>
<evidence type="ECO:0000259" key="2">
    <source>
        <dbReference type="Pfam" id="PF02517"/>
    </source>
</evidence>
<evidence type="ECO:0000313" key="3">
    <source>
        <dbReference type="EMBL" id="CCV64727.1"/>
    </source>
</evidence>
<dbReference type="InterPro" id="IPR003675">
    <property type="entry name" value="Rce1/LyrA-like_dom"/>
</dbReference>
<evidence type="ECO:0000313" key="4">
    <source>
        <dbReference type="Proteomes" id="UP000032740"/>
    </source>
</evidence>
<feature type="transmembrane region" description="Helical" evidence="1">
    <location>
        <begin position="173"/>
        <end position="193"/>
    </location>
</feature>
<keyword evidence="1" id="KW-0812">Transmembrane</keyword>
<dbReference type="PANTHER" id="PTHR36435">
    <property type="entry name" value="SLR1288 PROTEIN"/>
    <property type="match status" value="1"/>
</dbReference>
<dbReference type="MEROPS" id="G05.007"/>
<dbReference type="OrthoDB" id="1825839at2"/>
<evidence type="ECO:0000256" key="1">
    <source>
        <dbReference type="SAM" id="Phobius"/>
    </source>
</evidence>
<keyword evidence="1" id="KW-1133">Transmembrane helix</keyword>
<feature type="transmembrane region" description="Helical" evidence="1">
    <location>
        <begin position="149"/>
        <end position="167"/>
    </location>
</feature>
<feature type="transmembrane region" description="Helical" evidence="1">
    <location>
        <begin position="235"/>
        <end position="256"/>
    </location>
</feature>
<feature type="transmembrane region" description="Helical" evidence="1">
    <location>
        <begin position="73"/>
        <end position="92"/>
    </location>
</feature>
<accession>U4KLJ4</accession>
<organism evidence="3 4">
    <name type="scientific">Alteracholeplasma palmae (strain ATCC 49389 / J233)</name>
    <name type="common">Acholeplasma palmae</name>
    <dbReference type="NCBI Taxonomy" id="1318466"/>
    <lineage>
        <taxon>Bacteria</taxon>
        <taxon>Bacillati</taxon>
        <taxon>Mycoplasmatota</taxon>
        <taxon>Mollicutes</taxon>
        <taxon>Acholeplasmatales</taxon>
        <taxon>Acholeplasmataceae</taxon>
        <taxon>Acholeplasma</taxon>
    </lineage>
</organism>
<dbReference type="AlphaFoldDB" id="U4KLJ4"/>
<dbReference type="GO" id="GO:0004175">
    <property type="term" value="F:endopeptidase activity"/>
    <property type="evidence" value="ECO:0007669"/>
    <property type="project" value="UniProtKB-ARBA"/>
</dbReference>
<dbReference type="KEGG" id="apal:BN85411500"/>
<feature type="transmembrane region" description="Helical" evidence="1">
    <location>
        <begin position="9"/>
        <end position="31"/>
    </location>
</feature>
<sequence length="266" mass="30147">MNLKVNKRIILITLLMLVFSIGFMISWQLLLTDNLDTYSYIEVLGEFLSFCIAAIFAFFLFEKVHTFFRIKGIKKGLLIAFPIYILIAALLIKSLVGLSISDIEYQGVDATFRYILFMICVGLFEELLFRGILLNVFIKVFENKENKELKALMVSSLLFGMVHFLNILGGQHYLVTIGQVIYTISLGLIFGLIYLKSGNLIAAIIAHVMLNIVAMFTVLIYPTTQIADVSFMSNLINALISIGISVPMYLSSYWIYKKYISNHKGI</sequence>
<proteinExistence type="predicted"/>
<keyword evidence="4" id="KW-1185">Reference proteome</keyword>